<dbReference type="RefSeq" id="WP_152759766.1">
    <property type="nucleotide sequence ID" value="NZ_WHLY01000002.1"/>
</dbReference>
<dbReference type="Proteomes" id="UP000479293">
    <property type="component" value="Unassembled WGS sequence"/>
</dbReference>
<dbReference type="InterPro" id="IPR001789">
    <property type="entry name" value="Sig_transdc_resp-reg_receiver"/>
</dbReference>
<dbReference type="InterPro" id="IPR011006">
    <property type="entry name" value="CheY-like_superfamily"/>
</dbReference>
<dbReference type="InterPro" id="IPR007492">
    <property type="entry name" value="LytTR_DNA-bd_dom"/>
</dbReference>
<feature type="domain" description="Response regulatory" evidence="2">
    <location>
        <begin position="4"/>
        <end position="115"/>
    </location>
</feature>
<accession>A0A7C9BAA0</accession>
<feature type="domain" description="HTH LytTR-type" evidence="3">
    <location>
        <begin position="136"/>
        <end position="237"/>
    </location>
</feature>
<keyword evidence="1" id="KW-0597">Phosphoprotein</keyword>
<dbReference type="SMART" id="SM00448">
    <property type="entry name" value="REC"/>
    <property type="match status" value="1"/>
</dbReference>
<dbReference type="Pfam" id="PF04397">
    <property type="entry name" value="LytTR"/>
    <property type="match status" value="1"/>
</dbReference>
<dbReference type="PANTHER" id="PTHR37299:SF1">
    <property type="entry name" value="STAGE 0 SPORULATION PROTEIN A HOMOLOG"/>
    <property type="match status" value="1"/>
</dbReference>
<dbReference type="AlphaFoldDB" id="A0A7C9BAA0"/>
<evidence type="ECO:0000259" key="3">
    <source>
        <dbReference type="PROSITE" id="PS50930"/>
    </source>
</evidence>
<dbReference type="PANTHER" id="PTHR37299">
    <property type="entry name" value="TRANSCRIPTIONAL REGULATOR-RELATED"/>
    <property type="match status" value="1"/>
</dbReference>
<proteinExistence type="predicted"/>
<organism evidence="4 5">
    <name type="scientific">Salmonirosea aquatica</name>
    <dbReference type="NCBI Taxonomy" id="2654236"/>
    <lineage>
        <taxon>Bacteria</taxon>
        <taxon>Pseudomonadati</taxon>
        <taxon>Bacteroidota</taxon>
        <taxon>Cytophagia</taxon>
        <taxon>Cytophagales</taxon>
        <taxon>Spirosomataceae</taxon>
        <taxon>Salmonirosea</taxon>
    </lineage>
</organism>
<protein>
    <submittedName>
        <fullName evidence="4">Response regulator</fullName>
    </submittedName>
</protein>
<evidence type="ECO:0000256" key="1">
    <source>
        <dbReference type="PROSITE-ProRule" id="PRU00169"/>
    </source>
</evidence>
<dbReference type="GO" id="GO:0000156">
    <property type="term" value="F:phosphorelay response regulator activity"/>
    <property type="evidence" value="ECO:0007669"/>
    <property type="project" value="InterPro"/>
</dbReference>
<evidence type="ECO:0000313" key="4">
    <source>
        <dbReference type="EMBL" id="MPR33962.1"/>
    </source>
</evidence>
<dbReference type="GO" id="GO:0003677">
    <property type="term" value="F:DNA binding"/>
    <property type="evidence" value="ECO:0007669"/>
    <property type="project" value="InterPro"/>
</dbReference>
<dbReference type="PROSITE" id="PS50930">
    <property type="entry name" value="HTH_LYTTR"/>
    <property type="match status" value="1"/>
</dbReference>
<gene>
    <name evidence="4" type="ORF">GBK04_11420</name>
</gene>
<keyword evidence="5" id="KW-1185">Reference proteome</keyword>
<reference evidence="4 5" key="1">
    <citation type="submission" date="2019-10" db="EMBL/GenBank/DDBJ databases">
        <title>Draft Genome Sequence of Cytophagaceae sp. SJW1-29.</title>
        <authorList>
            <person name="Choi A."/>
        </authorList>
    </citation>
    <scope>NUCLEOTIDE SEQUENCE [LARGE SCALE GENOMIC DNA]</scope>
    <source>
        <strain evidence="4 5">SJW1-29</strain>
    </source>
</reference>
<dbReference type="InterPro" id="IPR046947">
    <property type="entry name" value="LytR-like"/>
</dbReference>
<evidence type="ECO:0000259" key="2">
    <source>
        <dbReference type="PROSITE" id="PS50110"/>
    </source>
</evidence>
<dbReference type="PROSITE" id="PS50110">
    <property type="entry name" value="RESPONSE_REGULATORY"/>
    <property type="match status" value="1"/>
</dbReference>
<name>A0A7C9BAA0_9BACT</name>
<sequence length="237" mass="27140">MLLTALAIDDEPLALEVIQMHAAKVPFLRLEGTFTNAFEAIPHLQQQKIDLLFLDIKMPDISGIEFLYCLQRVPMIIFSTAYSEYAVKGFELNAVDYLLKPYSLVRFTQACNKALEIKQMRQSFSPEGTLLNEQFIFVKTGYEQEKVPLDDLTYLEAEGNYVNYVLRNRQLLCRQSIADALLTLPSQHFIRIHRSFVVALSHIQKISRHGVWINNREIPIGASYESSLDEVKAILKA</sequence>
<dbReference type="Gene3D" id="2.40.50.1020">
    <property type="entry name" value="LytTr DNA-binding domain"/>
    <property type="match status" value="1"/>
</dbReference>
<feature type="modified residue" description="4-aspartylphosphate" evidence="1">
    <location>
        <position position="55"/>
    </location>
</feature>
<dbReference type="EMBL" id="WHLY01000002">
    <property type="protein sequence ID" value="MPR33962.1"/>
    <property type="molecule type" value="Genomic_DNA"/>
</dbReference>
<dbReference type="SUPFAM" id="SSF52172">
    <property type="entry name" value="CheY-like"/>
    <property type="match status" value="1"/>
</dbReference>
<dbReference type="Pfam" id="PF00072">
    <property type="entry name" value="Response_reg"/>
    <property type="match status" value="1"/>
</dbReference>
<evidence type="ECO:0000313" key="5">
    <source>
        <dbReference type="Proteomes" id="UP000479293"/>
    </source>
</evidence>
<comment type="caution">
    <text evidence="4">The sequence shown here is derived from an EMBL/GenBank/DDBJ whole genome shotgun (WGS) entry which is preliminary data.</text>
</comment>
<dbReference type="Gene3D" id="3.40.50.2300">
    <property type="match status" value="1"/>
</dbReference>
<dbReference type="SMART" id="SM00850">
    <property type="entry name" value="LytTR"/>
    <property type="match status" value="1"/>
</dbReference>